<accession>A0A645GU25</accession>
<gene>
    <name evidence="1" type="ORF">SDC9_176935</name>
</gene>
<protein>
    <submittedName>
        <fullName evidence="1">Uncharacterized protein</fullName>
    </submittedName>
</protein>
<comment type="caution">
    <text evidence="1">The sequence shown here is derived from an EMBL/GenBank/DDBJ whole genome shotgun (WGS) entry which is preliminary data.</text>
</comment>
<proteinExistence type="predicted"/>
<dbReference type="EMBL" id="VSSQ01080205">
    <property type="protein sequence ID" value="MPN29482.1"/>
    <property type="molecule type" value="Genomic_DNA"/>
</dbReference>
<name>A0A645GU25_9ZZZZ</name>
<dbReference type="AlphaFoldDB" id="A0A645GU25"/>
<organism evidence="1">
    <name type="scientific">bioreactor metagenome</name>
    <dbReference type="NCBI Taxonomy" id="1076179"/>
    <lineage>
        <taxon>unclassified sequences</taxon>
        <taxon>metagenomes</taxon>
        <taxon>ecological metagenomes</taxon>
    </lineage>
</organism>
<evidence type="ECO:0000313" key="1">
    <source>
        <dbReference type="EMBL" id="MPN29482.1"/>
    </source>
</evidence>
<reference evidence="1" key="1">
    <citation type="submission" date="2019-08" db="EMBL/GenBank/DDBJ databases">
        <authorList>
            <person name="Kucharzyk K."/>
            <person name="Murdoch R.W."/>
            <person name="Higgins S."/>
            <person name="Loffler F."/>
        </authorList>
    </citation>
    <scope>NUCLEOTIDE SEQUENCE</scope>
</reference>
<sequence>MHILLKGQILGGSEGHTGGGDTFDGRVVREVREQHRAVDSACAAEILDKEFGFLEGNSDGGENHGEVGSAVEHLCLSRDLSRQIGVGQARTGEDGQFLSADQGIQSVDGGDTRLDKFVGVVAGGGVHRQAVDITVFCRQNLGTAVDGMAHAVENTAEHIARNSQLQGMPQEANLGFSQIDAGGGLKELNNSVVAVYFKHLAAADAAVGKLDLAQLVVGDTFHLVNNH</sequence>